<evidence type="ECO:0000313" key="3">
    <source>
        <dbReference type="Proteomes" id="UP000027222"/>
    </source>
</evidence>
<dbReference type="EMBL" id="KL142390">
    <property type="protein sequence ID" value="KDR72067.1"/>
    <property type="molecule type" value="Genomic_DNA"/>
</dbReference>
<gene>
    <name evidence="2" type="ORF">GALMADRAFT_213515</name>
</gene>
<reference evidence="3" key="1">
    <citation type="journal article" date="2014" name="Proc. Natl. Acad. Sci. U.S.A.">
        <title>Extensive sampling of basidiomycete genomes demonstrates inadequacy of the white-rot/brown-rot paradigm for wood decay fungi.</title>
        <authorList>
            <person name="Riley R."/>
            <person name="Salamov A.A."/>
            <person name="Brown D.W."/>
            <person name="Nagy L.G."/>
            <person name="Floudas D."/>
            <person name="Held B.W."/>
            <person name="Levasseur A."/>
            <person name="Lombard V."/>
            <person name="Morin E."/>
            <person name="Otillar R."/>
            <person name="Lindquist E.A."/>
            <person name="Sun H."/>
            <person name="LaButti K.M."/>
            <person name="Schmutz J."/>
            <person name="Jabbour D."/>
            <person name="Luo H."/>
            <person name="Baker S.E."/>
            <person name="Pisabarro A.G."/>
            <person name="Walton J.D."/>
            <person name="Blanchette R.A."/>
            <person name="Henrissat B."/>
            <person name="Martin F."/>
            <person name="Cullen D."/>
            <person name="Hibbett D.S."/>
            <person name="Grigoriev I.V."/>
        </authorList>
    </citation>
    <scope>NUCLEOTIDE SEQUENCE [LARGE SCALE GENOMIC DNA]</scope>
    <source>
        <strain evidence="3">CBS 339.88</strain>
    </source>
</reference>
<organism evidence="2 3">
    <name type="scientific">Galerina marginata (strain CBS 339.88)</name>
    <dbReference type="NCBI Taxonomy" id="685588"/>
    <lineage>
        <taxon>Eukaryota</taxon>
        <taxon>Fungi</taxon>
        <taxon>Dikarya</taxon>
        <taxon>Basidiomycota</taxon>
        <taxon>Agaricomycotina</taxon>
        <taxon>Agaricomycetes</taxon>
        <taxon>Agaricomycetidae</taxon>
        <taxon>Agaricales</taxon>
        <taxon>Agaricineae</taxon>
        <taxon>Strophariaceae</taxon>
        <taxon>Galerina</taxon>
    </lineage>
</organism>
<proteinExistence type="predicted"/>
<accession>A0A067SPV6</accession>
<sequence length="282" mass="30959">MDLRAAHRKLVDQAAMDVDKAQVQPGALDMHKAQIQPEAMDVDEAQFQETLNLAKLALEQAKSAWMVVCRKRKNRRGDSEERIRENWQDAKANVEDLEKRLYHIRGGNSCRPAKPKNIAKPKRAVQTRRTAKSSPSSLAASVIQNGISSISSLESSARTDTLAPVTPTLNDQEIRERQIETDDSSILVDDAEVIASQAKAKNISDDETDVLASQGAKILDHETVGAANGSAVSEHQVEADQNLLAVDGIKGITNEAEEAMKMSDDETRVPASKRDDTVNREK</sequence>
<feature type="compositionally biased region" description="Basic residues" evidence="1">
    <location>
        <begin position="113"/>
        <end position="131"/>
    </location>
</feature>
<evidence type="ECO:0000313" key="2">
    <source>
        <dbReference type="EMBL" id="KDR72067.1"/>
    </source>
</evidence>
<name>A0A067SPV6_GALM3</name>
<keyword evidence="3" id="KW-1185">Reference proteome</keyword>
<protein>
    <submittedName>
        <fullName evidence="2">Uncharacterized protein</fullName>
    </submittedName>
</protein>
<dbReference type="HOGENOM" id="CLU_987102_0_0_1"/>
<evidence type="ECO:0000256" key="1">
    <source>
        <dbReference type="SAM" id="MobiDB-lite"/>
    </source>
</evidence>
<dbReference type="Proteomes" id="UP000027222">
    <property type="component" value="Unassembled WGS sequence"/>
</dbReference>
<feature type="region of interest" description="Disordered" evidence="1">
    <location>
        <begin position="108"/>
        <end position="137"/>
    </location>
</feature>
<dbReference type="AlphaFoldDB" id="A0A067SPV6"/>
<feature type="region of interest" description="Disordered" evidence="1">
    <location>
        <begin position="258"/>
        <end position="282"/>
    </location>
</feature>